<protein>
    <recommendedName>
        <fullName evidence="4">Testicular haploid expressed protein</fullName>
    </recommendedName>
</protein>
<dbReference type="OrthoDB" id="25466at2759"/>
<evidence type="ECO:0000313" key="2">
    <source>
        <dbReference type="EMBL" id="KAF2898327.1"/>
    </source>
</evidence>
<evidence type="ECO:0000313" key="3">
    <source>
        <dbReference type="Proteomes" id="UP000801492"/>
    </source>
</evidence>
<sequence>MDGDILNRPKNLRTILLAYPKHLTKKYKPPAYIPGTVDSGVRPGAIKGDPEENWRINQLSQPNPRKKTDKYVYVEEEGVGTGISAGTLAGHGSSRTDHLSRPVHRYVVQNKRHFRLLLGERFIKNIDKAIDQSWNSIYNYYKRELQKIIARRRARRELLRASRRKPTKPKSPKELQAEKEKRIAEWCALRAKPKKIFKPPPPKKRKIANLDAMQGRISQLSEPRHVTKKYLRPSIDKDYIDPLRVRESAKTYQITERVLELSKCPAHRLVKEPQIIPGAVKRAALTCKVSPRFAELAVPKKKAAEKDNDLKENPFMISPTALKYVATTRIQELAQPIER</sequence>
<name>A0A8K0D8L6_IGNLU</name>
<keyword evidence="3" id="KW-1185">Reference proteome</keyword>
<dbReference type="InterPro" id="IPR042401">
    <property type="entry name" value="SPMAP2-like"/>
</dbReference>
<comment type="caution">
    <text evidence="2">The sequence shown here is derived from an EMBL/GenBank/DDBJ whole genome shotgun (WGS) entry which is preliminary data.</text>
</comment>
<dbReference type="Proteomes" id="UP000801492">
    <property type="component" value="Unassembled WGS sequence"/>
</dbReference>
<accession>A0A8K0D8L6</accession>
<evidence type="ECO:0008006" key="4">
    <source>
        <dbReference type="Google" id="ProtNLM"/>
    </source>
</evidence>
<dbReference type="PANTHER" id="PTHR15901">
    <property type="entry name" value="TESTICULAR HAPLOID EXPRESSED GENE PROTEIN"/>
    <property type="match status" value="1"/>
</dbReference>
<dbReference type="InterPro" id="IPR006623">
    <property type="entry name" value="THEG"/>
</dbReference>
<reference evidence="2" key="1">
    <citation type="submission" date="2019-08" db="EMBL/GenBank/DDBJ databases">
        <title>The genome of the North American firefly Photinus pyralis.</title>
        <authorList>
            <consortium name="Photinus pyralis genome working group"/>
            <person name="Fallon T.R."/>
            <person name="Sander Lower S.E."/>
            <person name="Weng J.-K."/>
        </authorList>
    </citation>
    <scope>NUCLEOTIDE SEQUENCE</scope>
    <source>
        <strain evidence="2">TRF0915ILg1</strain>
        <tissue evidence="2">Whole body</tissue>
    </source>
</reference>
<dbReference type="AlphaFoldDB" id="A0A8K0D8L6"/>
<keyword evidence="1" id="KW-0677">Repeat</keyword>
<gene>
    <name evidence="2" type="ORF">ILUMI_07852</name>
</gene>
<dbReference type="SMART" id="SM00705">
    <property type="entry name" value="THEG"/>
    <property type="match status" value="4"/>
</dbReference>
<proteinExistence type="predicted"/>
<dbReference type="EMBL" id="VTPC01003584">
    <property type="protein sequence ID" value="KAF2898327.1"/>
    <property type="molecule type" value="Genomic_DNA"/>
</dbReference>
<organism evidence="2 3">
    <name type="scientific">Ignelater luminosus</name>
    <name type="common">Cucubano</name>
    <name type="synonym">Pyrophorus luminosus</name>
    <dbReference type="NCBI Taxonomy" id="2038154"/>
    <lineage>
        <taxon>Eukaryota</taxon>
        <taxon>Metazoa</taxon>
        <taxon>Ecdysozoa</taxon>
        <taxon>Arthropoda</taxon>
        <taxon>Hexapoda</taxon>
        <taxon>Insecta</taxon>
        <taxon>Pterygota</taxon>
        <taxon>Neoptera</taxon>
        <taxon>Endopterygota</taxon>
        <taxon>Coleoptera</taxon>
        <taxon>Polyphaga</taxon>
        <taxon>Elateriformia</taxon>
        <taxon>Elateroidea</taxon>
        <taxon>Elateridae</taxon>
        <taxon>Agrypninae</taxon>
        <taxon>Pyrophorini</taxon>
        <taxon>Ignelater</taxon>
    </lineage>
</organism>
<dbReference type="PANTHER" id="PTHR15901:SF16">
    <property type="entry name" value="TESTICULAR HAPLOID EXPRESSED GENE PROTEIN"/>
    <property type="match status" value="1"/>
</dbReference>
<evidence type="ECO:0000256" key="1">
    <source>
        <dbReference type="ARBA" id="ARBA00022737"/>
    </source>
</evidence>
<dbReference type="Pfam" id="PF14912">
    <property type="entry name" value="THEG"/>
    <property type="match status" value="3"/>
</dbReference>